<sequence length="362" mass="36943">MAGSVGQDHSLAGAPVAVGTRRAALRQEPAQGTGSLEDPSLEEQELEKGGWNKSRSWVSSSTAEPQPCVHCWFLSASGHQEPRPGAPFRHMTVQCRVSRGRDGSWPVPGALAPASLPASGTTSSPRPIGSQGHGDPASRWAQRGAVRGPAGGGRGQGRLAAVPAGRVLSMAAQSPRGSPSLVGSQQQQIPDTRVVQARRGSLALPGPWEPPGRPSPPAPPGEELKGRPGGHSAAGSCTMPTARSVLILAGLLALWAELPAASAQNDTTKAGVCPSPAMDAVNCTVGCQSDGDCESTLKCCPAACGKACQKPDEKPGTCPSVNPGIPMLGLCTNQCKTDADCSGVQKCCRNGCGKVSCVTPLH</sequence>
<dbReference type="GO" id="GO:0004867">
    <property type="term" value="F:serine-type endopeptidase inhibitor activity"/>
    <property type="evidence" value="ECO:0007669"/>
    <property type="project" value="TreeGrafter"/>
</dbReference>
<feature type="domain" description="WAP" evidence="7">
    <location>
        <begin position="311"/>
        <end position="361"/>
    </location>
</feature>
<dbReference type="PRINTS" id="PR00003">
    <property type="entry name" value="4DISULPHCORE"/>
</dbReference>
<evidence type="ECO:0000313" key="9">
    <source>
        <dbReference type="Proteomes" id="UP000694563"/>
    </source>
</evidence>
<keyword evidence="5" id="KW-1015">Disulfide bond</keyword>
<dbReference type="InterPro" id="IPR050514">
    <property type="entry name" value="WAP_four-disulfide_core"/>
</dbReference>
<dbReference type="SMART" id="SM00217">
    <property type="entry name" value="WAP"/>
    <property type="match status" value="2"/>
</dbReference>
<evidence type="ECO:0000256" key="5">
    <source>
        <dbReference type="ARBA" id="ARBA00023157"/>
    </source>
</evidence>
<dbReference type="PROSITE" id="PS51390">
    <property type="entry name" value="WAP"/>
    <property type="match status" value="2"/>
</dbReference>
<comment type="subcellular location">
    <subcellularLocation>
        <location evidence="1">Secreted</location>
    </subcellularLocation>
</comment>
<evidence type="ECO:0000313" key="8">
    <source>
        <dbReference type="Ensembl" id="ENSCUSP00005008103.1"/>
    </source>
</evidence>
<feature type="domain" description="WAP" evidence="7">
    <location>
        <begin position="266"/>
        <end position="308"/>
    </location>
</feature>
<dbReference type="SUPFAM" id="SSF57256">
    <property type="entry name" value="Elafin-like"/>
    <property type="match status" value="2"/>
</dbReference>
<dbReference type="Proteomes" id="UP000694563">
    <property type="component" value="Chromosome 17"/>
</dbReference>
<reference evidence="8" key="1">
    <citation type="submission" date="2020-10" db="EMBL/GenBank/DDBJ databases">
        <title>Catharus ustulatus (Swainson's thrush) genome, bCatUst1, primary haplotype v2.</title>
        <authorList>
            <person name="Delmore K."/>
            <person name="Vafadar M."/>
            <person name="Formenti G."/>
            <person name="Chow W."/>
            <person name="Pelan S."/>
            <person name="Howe K."/>
            <person name="Rhie A."/>
            <person name="Mountcastle J."/>
            <person name="Haase B."/>
            <person name="Fedrigo O."/>
            <person name="Jarvis E.D."/>
        </authorList>
    </citation>
    <scope>NUCLEOTIDE SEQUENCE [LARGE SCALE GENOMIC DNA]</scope>
</reference>
<feature type="compositionally biased region" description="Pro residues" evidence="6">
    <location>
        <begin position="207"/>
        <end position="220"/>
    </location>
</feature>
<feature type="compositionally biased region" description="Polar residues" evidence="6">
    <location>
        <begin position="171"/>
        <end position="190"/>
    </location>
</feature>
<evidence type="ECO:0000256" key="2">
    <source>
        <dbReference type="ARBA" id="ARBA00022525"/>
    </source>
</evidence>
<dbReference type="InterPro" id="IPR036645">
    <property type="entry name" value="Elafin-like_sf"/>
</dbReference>
<feature type="region of interest" description="Disordered" evidence="6">
    <location>
        <begin position="171"/>
        <end position="236"/>
    </location>
</feature>
<dbReference type="Pfam" id="PF00095">
    <property type="entry name" value="WAP"/>
    <property type="match status" value="2"/>
</dbReference>
<evidence type="ECO:0000256" key="6">
    <source>
        <dbReference type="SAM" id="MobiDB-lite"/>
    </source>
</evidence>
<dbReference type="Ensembl" id="ENSCUST00005008448.1">
    <property type="protein sequence ID" value="ENSCUSP00005008103.1"/>
    <property type="gene ID" value="ENSCUSG00005005046.1"/>
</dbReference>
<organism evidence="8 9">
    <name type="scientific">Catharus ustulatus</name>
    <name type="common">Russet-backed thrush</name>
    <name type="synonym">Hylocichla ustulatus</name>
    <dbReference type="NCBI Taxonomy" id="91951"/>
    <lineage>
        <taxon>Eukaryota</taxon>
        <taxon>Metazoa</taxon>
        <taxon>Chordata</taxon>
        <taxon>Craniata</taxon>
        <taxon>Vertebrata</taxon>
        <taxon>Euteleostomi</taxon>
        <taxon>Archelosauria</taxon>
        <taxon>Archosauria</taxon>
        <taxon>Dinosauria</taxon>
        <taxon>Saurischia</taxon>
        <taxon>Theropoda</taxon>
        <taxon>Coelurosauria</taxon>
        <taxon>Aves</taxon>
        <taxon>Neognathae</taxon>
        <taxon>Neoaves</taxon>
        <taxon>Telluraves</taxon>
        <taxon>Australaves</taxon>
        <taxon>Passeriformes</taxon>
        <taxon>Turdidae</taxon>
        <taxon>Catharus</taxon>
    </lineage>
</organism>
<proteinExistence type="predicted"/>
<feature type="region of interest" description="Disordered" evidence="6">
    <location>
        <begin position="1"/>
        <end position="61"/>
    </location>
</feature>
<keyword evidence="3" id="KW-0732">Signal</keyword>
<feature type="compositionally biased region" description="Low complexity" evidence="6">
    <location>
        <begin position="106"/>
        <end position="120"/>
    </location>
</feature>
<name>A0A8C3U5I8_CATUS</name>
<protein>
    <recommendedName>
        <fullName evidence="7">WAP domain-containing protein</fullName>
    </recommendedName>
</protein>
<evidence type="ECO:0000256" key="1">
    <source>
        <dbReference type="ARBA" id="ARBA00004613"/>
    </source>
</evidence>
<keyword evidence="4" id="KW-0677">Repeat</keyword>
<evidence type="ECO:0000259" key="7">
    <source>
        <dbReference type="PROSITE" id="PS51390"/>
    </source>
</evidence>
<dbReference type="GO" id="GO:0045087">
    <property type="term" value="P:innate immune response"/>
    <property type="evidence" value="ECO:0007669"/>
    <property type="project" value="TreeGrafter"/>
</dbReference>
<keyword evidence="2" id="KW-0964">Secreted</keyword>
<dbReference type="GO" id="GO:0019731">
    <property type="term" value="P:antibacterial humoral response"/>
    <property type="evidence" value="ECO:0007669"/>
    <property type="project" value="TreeGrafter"/>
</dbReference>
<dbReference type="FunFam" id="4.10.75.10:FF:000001">
    <property type="entry name" value="Anosmin 1"/>
    <property type="match status" value="1"/>
</dbReference>
<dbReference type="PANTHER" id="PTHR19441:SF34">
    <property type="entry name" value="WAP FOUR-DISULFIDE CORE DOMAIN PROTEIN 2"/>
    <property type="match status" value="1"/>
</dbReference>
<dbReference type="InterPro" id="IPR008197">
    <property type="entry name" value="WAP_dom"/>
</dbReference>
<accession>A0A8C3U5I8</accession>
<dbReference type="PANTHER" id="PTHR19441">
    <property type="entry name" value="WHEY ACDIC PROTEIN WAP"/>
    <property type="match status" value="1"/>
</dbReference>
<evidence type="ECO:0000256" key="4">
    <source>
        <dbReference type="ARBA" id="ARBA00022737"/>
    </source>
</evidence>
<keyword evidence="9" id="KW-1185">Reference proteome</keyword>
<reference evidence="8" key="2">
    <citation type="submission" date="2025-08" db="UniProtKB">
        <authorList>
            <consortium name="Ensembl"/>
        </authorList>
    </citation>
    <scope>IDENTIFICATION</scope>
</reference>
<evidence type="ECO:0000256" key="3">
    <source>
        <dbReference type="ARBA" id="ARBA00022729"/>
    </source>
</evidence>
<feature type="region of interest" description="Disordered" evidence="6">
    <location>
        <begin position="104"/>
        <end position="158"/>
    </location>
</feature>
<gene>
    <name evidence="8" type="primary">LOC117004336</name>
</gene>
<dbReference type="Gene3D" id="4.10.75.10">
    <property type="entry name" value="Elafin-like"/>
    <property type="match status" value="2"/>
</dbReference>
<dbReference type="GO" id="GO:0005615">
    <property type="term" value="C:extracellular space"/>
    <property type="evidence" value="ECO:0007669"/>
    <property type="project" value="TreeGrafter"/>
</dbReference>
<dbReference type="CDD" id="cd00199">
    <property type="entry name" value="WAP"/>
    <property type="match status" value="2"/>
</dbReference>
<dbReference type="AlphaFoldDB" id="A0A8C3U5I8"/>
<reference evidence="8" key="3">
    <citation type="submission" date="2025-09" db="UniProtKB">
        <authorList>
            <consortium name="Ensembl"/>
        </authorList>
    </citation>
    <scope>IDENTIFICATION</scope>
</reference>